<gene>
    <name evidence="1" type="ORF">AVEN_146373_1</name>
</gene>
<evidence type="ECO:0000313" key="1">
    <source>
        <dbReference type="EMBL" id="GBM88237.1"/>
    </source>
</evidence>
<dbReference type="Proteomes" id="UP000499080">
    <property type="component" value="Unassembled WGS sequence"/>
</dbReference>
<reference evidence="1 2" key="1">
    <citation type="journal article" date="2019" name="Sci. Rep.">
        <title>Orb-weaving spider Araneus ventricosus genome elucidates the spidroin gene catalogue.</title>
        <authorList>
            <person name="Kono N."/>
            <person name="Nakamura H."/>
            <person name="Ohtoshi R."/>
            <person name="Moran D.A.P."/>
            <person name="Shinohara A."/>
            <person name="Yoshida Y."/>
            <person name="Fujiwara M."/>
            <person name="Mori M."/>
            <person name="Tomita M."/>
            <person name="Arakawa K."/>
        </authorList>
    </citation>
    <scope>NUCLEOTIDE SEQUENCE [LARGE SCALE GENOMIC DNA]</scope>
</reference>
<dbReference type="AlphaFoldDB" id="A0A4Y2JDV0"/>
<proteinExistence type="predicted"/>
<dbReference type="GO" id="GO:0003676">
    <property type="term" value="F:nucleic acid binding"/>
    <property type="evidence" value="ECO:0007669"/>
    <property type="project" value="InterPro"/>
</dbReference>
<dbReference type="SUPFAM" id="SSF53098">
    <property type="entry name" value="Ribonuclease H-like"/>
    <property type="match status" value="1"/>
</dbReference>
<dbReference type="Gene3D" id="3.30.420.10">
    <property type="entry name" value="Ribonuclease H-like superfamily/Ribonuclease H"/>
    <property type="match status" value="1"/>
</dbReference>
<sequence>MIQRKFLLFITGAYSTKPTSALQSITGILPLYFKAEQKVVHVQVARLRRREYLLGEEFIPEDFEVKDIYLRQHPSKFDLYKRIDLSPHNTDSNGLNIYTDGLKMESNNTQLHKWMAKLQPENRGFQAELLAIHESIIWENQQTVVCNIWSDSISSLLATKSLKTTNKTAKTVQTLLFQHPNIRINWIKAHNGHLGNKKSYDRRNRFQSSKTN</sequence>
<dbReference type="InterPro" id="IPR012337">
    <property type="entry name" value="RNaseH-like_sf"/>
</dbReference>
<keyword evidence="2" id="KW-1185">Reference proteome</keyword>
<organism evidence="1 2">
    <name type="scientific">Araneus ventricosus</name>
    <name type="common">Orbweaver spider</name>
    <name type="synonym">Epeira ventricosa</name>
    <dbReference type="NCBI Taxonomy" id="182803"/>
    <lineage>
        <taxon>Eukaryota</taxon>
        <taxon>Metazoa</taxon>
        <taxon>Ecdysozoa</taxon>
        <taxon>Arthropoda</taxon>
        <taxon>Chelicerata</taxon>
        <taxon>Arachnida</taxon>
        <taxon>Araneae</taxon>
        <taxon>Araneomorphae</taxon>
        <taxon>Entelegynae</taxon>
        <taxon>Araneoidea</taxon>
        <taxon>Araneidae</taxon>
        <taxon>Araneus</taxon>
    </lineage>
</organism>
<dbReference type="InterPro" id="IPR036397">
    <property type="entry name" value="RNaseH_sf"/>
</dbReference>
<dbReference type="OrthoDB" id="6514649at2759"/>
<evidence type="ECO:0000313" key="2">
    <source>
        <dbReference type="Proteomes" id="UP000499080"/>
    </source>
</evidence>
<protein>
    <submittedName>
        <fullName evidence="1">Uncharacterized protein</fullName>
    </submittedName>
</protein>
<comment type="caution">
    <text evidence="1">The sequence shown here is derived from an EMBL/GenBank/DDBJ whole genome shotgun (WGS) entry which is preliminary data.</text>
</comment>
<name>A0A4Y2JDV0_ARAVE</name>
<dbReference type="EMBL" id="BGPR01003445">
    <property type="protein sequence ID" value="GBM88237.1"/>
    <property type="molecule type" value="Genomic_DNA"/>
</dbReference>
<accession>A0A4Y2JDV0</accession>